<protein>
    <submittedName>
        <fullName evidence="2">Uncharacterized protein</fullName>
    </submittedName>
</protein>
<organism evidence="2 3">
    <name type="scientific">Microdochium bolleyi</name>
    <dbReference type="NCBI Taxonomy" id="196109"/>
    <lineage>
        <taxon>Eukaryota</taxon>
        <taxon>Fungi</taxon>
        <taxon>Dikarya</taxon>
        <taxon>Ascomycota</taxon>
        <taxon>Pezizomycotina</taxon>
        <taxon>Sordariomycetes</taxon>
        <taxon>Xylariomycetidae</taxon>
        <taxon>Xylariales</taxon>
        <taxon>Microdochiaceae</taxon>
        <taxon>Microdochium</taxon>
    </lineage>
</organism>
<proteinExistence type="predicted"/>
<dbReference type="EMBL" id="KQ964274">
    <property type="protein sequence ID" value="KXJ85841.1"/>
    <property type="molecule type" value="Genomic_DNA"/>
</dbReference>
<feature type="region of interest" description="Disordered" evidence="1">
    <location>
        <begin position="1"/>
        <end position="72"/>
    </location>
</feature>
<reference evidence="3" key="1">
    <citation type="submission" date="2016-02" db="EMBL/GenBank/DDBJ databases">
        <title>Draft genome sequence of Microdochium bolleyi, a fungal endophyte of beachgrass.</title>
        <authorList>
            <consortium name="DOE Joint Genome Institute"/>
            <person name="David A.S."/>
            <person name="May G."/>
            <person name="Haridas S."/>
            <person name="Lim J."/>
            <person name="Wang M."/>
            <person name="Labutti K."/>
            <person name="Lipzen A."/>
            <person name="Barry K."/>
            <person name="Grigoriev I.V."/>
        </authorList>
    </citation>
    <scope>NUCLEOTIDE SEQUENCE [LARGE SCALE GENOMIC DNA]</scope>
    <source>
        <strain evidence="3">J235TASD1</strain>
    </source>
</reference>
<accession>A0A136ILJ4</accession>
<evidence type="ECO:0000313" key="2">
    <source>
        <dbReference type="EMBL" id="KXJ85841.1"/>
    </source>
</evidence>
<feature type="region of interest" description="Disordered" evidence="1">
    <location>
        <begin position="235"/>
        <end position="257"/>
    </location>
</feature>
<feature type="compositionally biased region" description="Low complexity" evidence="1">
    <location>
        <begin position="37"/>
        <end position="54"/>
    </location>
</feature>
<dbReference type="STRING" id="196109.A0A136ILJ4"/>
<dbReference type="InParanoid" id="A0A136ILJ4"/>
<name>A0A136ILJ4_9PEZI</name>
<feature type="compositionally biased region" description="Polar residues" evidence="1">
    <location>
        <begin position="1"/>
        <end position="12"/>
    </location>
</feature>
<feature type="region of interest" description="Disordered" evidence="1">
    <location>
        <begin position="438"/>
        <end position="458"/>
    </location>
</feature>
<gene>
    <name evidence="2" type="ORF">Micbo1qcDRAFT_127301</name>
</gene>
<keyword evidence="3" id="KW-1185">Reference proteome</keyword>
<evidence type="ECO:0000256" key="1">
    <source>
        <dbReference type="SAM" id="MobiDB-lite"/>
    </source>
</evidence>
<feature type="compositionally biased region" description="Polar residues" evidence="1">
    <location>
        <begin position="58"/>
        <end position="72"/>
    </location>
</feature>
<dbReference type="AlphaFoldDB" id="A0A136ILJ4"/>
<sequence length="458" mass="51227">MDSYGSLSTGPSSIRVRDFQSNDPSHAQPLPGDDSYPSLAQLSSSGPSQPSLARSRPHQSSIRTEDLSPSTSLCARSSVETYSSLASAQDLADSASQDALDFEDSEIPELPPYQHDIEEYNLRPSSPNEFSTLFPSLDRLAIRHDDFTSDGNMNLRVETVVNHGRHKETIQLFHLRMYDLNKRDFSLRRYCRSSGREVCNSKRRYLDTTDTSRPTLQRSMSNAFQSLAGRPKVRRNSTAASIRSAKSMKSRPGTGYSTTGSLESDFVDVFAQDLALEKKPKARLLPTNTIKLEFSNYARIDIERVSTRHSSKYEFEFWGNKYAWKRVVDKHTNALSFHLIRNGNKSAPVAHIVAETRAPNQVMTDEYAGGWIPPCHMWISDPSIIDTVTDIADVVVSTGLLALVDDCIKERWQSTEPRRASASSQAGNPRAFVQNLFTRRPSESGPSPLRFQRATLAP</sequence>
<dbReference type="OrthoDB" id="5317787at2759"/>
<evidence type="ECO:0000313" key="3">
    <source>
        <dbReference type="Proteomes" id="UP000070501"/>
    </source>
</evidence>
<dbReference type="Proteomes" id="UP000070501">
    <property type="component" value="Unassembled WGS sequence"/>
</dbReference>